<sequence length="65" mass="7427">MPQVLLLAAIGAGLLLVRRYLKKEQERVRAELQKAEEAMERRDIESSVALEEDPVTGVYRPKKPH</sequence>
<proteinExistence type="predicted"/>
<dbReference type="Proteomes" id="UP000094501">
    <property type="component" value="Unassembled WGS sequence"/>
</dbReference>
<keyword evidence="3" id="KW-1185">Reference proteome</keyword>
<reference evidence="2 3" key="1">
    <citation type="journal article" date="2016" name="Environ. Microbiol.">
        <title>New Methyloceanibacter diversity from North Sea sediments includes methanotroph containing solely the soluble methane monooxygenase.</title>
        <authorList>
            <person name="Vekeman B."/>
            <person name="Kerckhof F.M."/>
            <person name="Cremers G."/>
            <person name="de Vos P."/>
            <person name="Vandamme P."/>
            <person name="Boon N."/>
            <person name="Op den Camp H.J."/>
            <person name="Heylen K."/>
        </authorList>
    </citation>
    <scope>NUCLEOTIDE SEQUENCE [LARGE SCALE GENOMIC DNA]</scope>
    <source>
        <strain evidence="2 3">R-67174</strain>
    </source>
</reference>
<dbReference type="EMBL" id="LPWG01000004">
    <property type="protein sequence ID" value="ODS00726.1"/>
    <property type="molecule type" value="Genomic_DNA"/>
</dbReference>
<evidence type="ECO:0000313" key="2">
    <source>
        <dbReference type="EMBL" id="ODS00726.1"/>
    </source>
</evidence>
<organism evidence="2 3">
    <name type="scientific">Methyloceanibacter methanicus</name>
    <dbReference type="NCBI Taxonomy" id="1774968"/>
    <lineage>
        <taxon>Bacteria</taxon>
        <taxon>Pseudomonadati</taxon>
        <taxon>Pseudomonadota</taxon>
        <taxon>Alphaproteobacteria</taxon>
        <taxon>Hyphomicrobiales</taxon>
        <taxon>Hyphomicrobiaceae</taxon>
        <taxon>Methyloceanibacter</taxon>
    </lineage>
</organism>
<feature type="coiled-coil region" evidence="1">
    <location>
        <begin position="18"/>
        <end position="45"/>
    </location>
</feature>
<name>A0A1E3W4M5_9HYPH</name>
<protein>
    <submittedName>
        <fullName evidence="2">Uncharacterized protein</fullName>
    </submittedName>
</protein>
<evidence type="ECO:0000313" key="3">
    <source>
        <dbReference type="Proteomes" id="UP000094501"/>
    </source>
</evidence>
<accession>A0A1E3W4M5</accession>
<comment type="caution">
    <text evidence="2">The sequence shown here is derived from an EMBL/GenBank/DDBJ whole genome shotgun (WGS) entry which is preliminary data.</text>
</comment>
<evidence type="ECO:0000256" key="1">
    <source>
        <dbReference type="SAM" id="Coils"/>
    </source>
</evidence>
<dbReference type="AlphaFoldDB" id="A0A1E3W4M5"/>
<gene>
    <name evidence="2" type="ORF">AUC68_14205</name>
</gene>
<keyword evidence="1" id="KW-0175">Coiled coil</keyword>
<dbReference type="RefSeq" id="WP_069436315.1">
    <property type="nucleotide sequence ID" value="NZ_LPWG01000004.1"/>
</dbReference>
<dbReference type="STRING" id="1774968.AUC68_14205"/>
<dbReference type="OrthoDB" id="8454611at2"/>